<gene>
    <name evidence="2" type="ORF">VZT92_006388</name>
</gene>
<evidence type="ECO:0000256" key="1">
    <source>
        <dbReference type="SAM" id="MobiDB-lite"/>
    </source>
</evidence>
<dbReference type="Proteomes" id="UP001488805">
    <property type="component" value="Unassembled WGS sequence"/>
</dbReference>
<organism evidence="2 3">
    <name type="scientific">Zoarces viviparus</name>
    <name type="common">Viviparous eelpout</name>
    <name type="synonym">Blennius viviparus</name>
    <dbReference type="NCBI Taxonomy" id="48416"/>
    <lineage>
        <taxon>Eukaryota</taxon>
        <taxon>Metazoa</taxon>
        <taxon>Chordata</taxon>
        <taxon>Craniata</taxon>
        <taxon>Vertebrata</taxon>
        <taxon>Euteleostomi</taxon>
        <taxon>Actinopterygii</taxon>
        <taxon>Neopterygii</taxon>
        <taxon>Teleostei</taxon>
        <taxon>Neoteleostei</taxon>
        <taxon>Acanthomorphata</taxon>
        <taxon>Eupercaria</taxon>
        <taxon>Perciformes</taxon>
        <taxon>Cottioidei</taxon>
        <taxon>Zoarcales</taxon>
        <taxon>Zoarcidae</taxon>
        <taxon>Zoarcinae</taxon>
        <taxon>Zoarces</taxon>
    </lineage>
</organism>
<keyword evidence="3" id="KW-1185">Reference proteome</keyword>
<evidence type="ECO:0000313" key="3">
    <source>
        <dbReference type="Proteomes" id="UP001488805"/>
    </source>
</evidence>
<comment type="caution">
    <text evidence="2">The sequence shown here is derived from an EMBL/GenBank/DDBJ whole genome shotgun (WGS) entry which is preliminary data.</text>
</comment>
<dbReference type="EMBL" id="JBCEZU010000045">
    <property type="protein sequence ID" value="KAK9536621.1"/>
    <property type="molecule type" value="Genomic_DNA"/>
</dbReference>
<sequence length="84" mass="9031">MAGSAPRFDAFVKGHVALQQSNRRPLCILRTQLTCSLFAQTPISSGELPVASWCRSAEVVSVRPNTVQQAGEEHDGGTVKTTAY</sequence>
<name>A0AAW1FR63_ZOAVI</name>
<reference evidence="2 3" key="1">
    <citation type="journal article" date="2024" name="Genome Biol. Evol.">
        <title>Chromosome-level genome assembly of the viviparous eelpout Zoarces viviparus.</title>
        <authorList>
            <person name="Fuhrmann N."/>
            <person name="Brasseur M.V."/>
            <person name="Bakowski C.E."/>
            <person name="Podsiadlowski L."/>
            <person name="Prost S."/>
            <person name="Krehenwinkel H."/>
            <person name="Mayer C."/>
        </authorList>
    </citation>
    <scope>NUCLEOTIDE SEQUENCE [LARGE SCALE GENOMIC DNA]</scope>
    <source>
        <strain evidence="2">NO-MEL_2022_Ind0_liver</strain>
    </source>
</reference>
<accession>A0AAW1FR63</accession>
<proteinExistence type="predicted"/>
<dbReference type="AlphaFoldDB" id="A0AAW1FR63"/>
<protein>
    <submittedName>
        <fullName evidence="2">Uncharacterized protein</fullName>
    </submittedName>
</protein>
<feature type="region of interest" description="Disordered" evidence="1">
    <location>
        <begin position="65"/>
        <end position="84"/>
    </location>
</feature>
<evidence type="ECO:0000313" key="2">
    <source>
        <dbReference type="EMBL" id="KAK9536621.1"/>
    </source>
</evidence>